<evidence type="ECO:0000256" key="1">
    <source>
        <dbReference type="SAM" id="Phobius"/>
    </source>
</evidence>
<feature type="transmembrane region" description="Helical" evidence="1">
    <location>
        <begin position="142"/>
        <end position="163"/>
    </location>
</feature>
<feature type="transmembrane region" description="Helical" evidence="1">
    <location>
        <begin position="169"/>
        <end position="188"/>
    </location>
</feature>
<gene>
    <name evidence="2" type="ORF">BECKFW1821A_GA0114235_100255</name>
</gene>
<evidence type="ECO:0000313" key="2">
    <source>
        <dbReference type="EMBL" id="VFJ42714.1"/>
    </source>
</evidence>
<organism evidence="2">
    <name type="scientific">Candidatus Kentrum sp. FW</name>
    <dbReference type="NCBI Taxonomy" id="2126338"/>
    <lineage>
        <taxon>Bacteria</taxon>
        <taxon>Pseudomonadati</taxon>
        <taxon>Pseudomonadota</taxon>
        <taxon>Gammaproteobacteria</taxon>
        <taxon>Candidatus Kentrum</taxon>
    </lineage>
</organism>
<dbReference type="EMBL" id="CAADEW010000002">
    <property type="protein sequence ID" value="VFJ42714.1"/>
    <property type="molecule type" value="Genomic_DNA"/>
</dbReference>
<keyword evidence="1" id="KW-1133">Transmembrane helix</keyword>
<keyword evidence="1" id="KW-0472">Membrane</keyword>
<dbReference type="AlphaFoldDB" id="A0A450RUC6"/>
<reference evidence="2" key="1">
    <citation type="submission" date="2019-02" db="EMBL/GenBank/DDBJ databases">
        <authorList>
            <person name="Gruber-Vodicka R. H."/>
            <person name="Seah K. B. B."/>
        </authorList>
    </citation>
    <scope>NUCLEOTIDE SEQUENCE</scope>
    <source>
        <strain evidence="2">BECK_BZ15</strain>
    </source>
</reference>
<name>A0A450RUC6_9GAMM</name>
<protein>
    <submittedName>
        <fullName evidence="2">Uncharacterized protein</fullName>
    </submittedName>
</protein>
<accession>A0A450RUC6</accession>
<proteinExistence type="predicted"/>
<keyword evidence="1" id="KW-0812">Transmembrane</keyword>
<feature type="transmembrane region" description="Helical" evidence="1">
    <location>
        <begin position="200"/>
        <end position="231"/>
    </location>
</feature>
<feature type="transmembrane region" description="Helical" evidence="1">
    <location>
        <begin position="84"/>
        <end position="102"/>
    </location>
</feature>
<feature type="transmembrane region" description="Helical" evidence="1">
    <location>
        <begin position="108"/>
        <end position="130"/>
    </location>
</feature>
<sequence length="238" mass="26953">MQAEEHQAIKCASCGFVDSGRYCSNCGAELTDKSYGPVLNFIGSFLKFRELKDYIFTFLRILPSPTKNVIALYEESNSKKAFEFLAYSLAIYILIALSRVWIIKEHDLISTLIFTLQFILTISISMSVAFKLSSRKSTTKRTFHDFLVIASYFLGVNIVLIAIATSVQLIHLIAGTIVMWLFLIPLMIYTTRVLKYFWNLGGWTVIWHLSVGSFLGGTAGIGFLLLCGMFFDIQVRQY</sequence>